<evidence type="ECO:0000256" key="2">
    <source>
        <dbReference type="ARBA" id="ARBA00006295"/>
    </source>
</evidence>
<dbReference type="InterPro" id="IPR057240">
    <property type="entry name" value="ParB_dimer_C"/>
</dbReference>
<feature type="domain" description="HTH cro/C1-type" evidence="7">
    <location>
        <begin position="136"/>
        <end position="155"/>
    </location>
</feature>
<dbReference type="Pfam" id="PF02195">
    <property type="entry name" value="ParB_N"/>
    <property type="match status" value="1"/>
</dbReference>
<dbReference type="FunFam" id="1.10.10.2830:FF:000001">
    <property type="entry name" value="Chromosome partitioning protein ParB"/>
    <property type="match status" value="1"/>
</dbReference>
<dbReference type="SMART" id="SM00470">
    <property type="entry name" value="ParB"/>
    <property type="match status" value="1"/>
</dbReference>
<dbReference type="GO" id="GO:0003677">
    <property type="term" value="F:DNA binding"/>
    <property type="evidence" value="ECO:0007669"/>
    <property type="project" value="UniProtKB-KW"/>
</dbReference>
<dbReference type="Pfam" id="PF23552">
    <property type="entry name" value="ParB_C"/>
    <property type="match status" value="1"/>
</dbReference>
<proteinExistence type="inferred from homology"/>
<dbReference type="FunFam" id="3.90.1530.30:FF:000001">
    <property type="entry name" value="Chromosome partitioning protein ParB"/>
    <property type="match status" value="1"/>
</dbReference>
<dbReference type="InterPro" id="IPR041468">
    <property type="entry name" value="HTH_ParB/Spo0J"/>
</dbReference>
<dbReference type="Pfam" id="PF17762">
    <property type="entry name" value="HTH_ParB"/>
    <property type="match status" value="1"/>
</dbReference>
<name>A0A263BS81_9BACI</name>
<feature type="coiled-coil region" evidence="6">
    <location>
        <begin position="199"/>
        <end position="226"/>
    </location>
</feature>
<evidence type="ECO:0000259" key="7">
    <source>
        <dbReference type="PROSITE" id="PS50943"/>
    </source>
</evidence>
<dbReference type="SUPFAM" id="SSF109709">
    <property type="entry name" value="KorB DNA-binding domain-like"/>
    <property type="match status" value="1"/>
</dbReference>
<dbReference type="GO" id="GO:0009295">
    <property type="term" value="C:nucleoid"/>
    <property type="evidence" value="ECO:0007669"/>
    <property type="project" value="UniProtKB-SubCell"/>
</dbReference>
<dbReference type="Proteomes" id="UP000217083">
    <property type="component" value="Unassembled WGS sequence"/>
</dbReference>
<dbReference type="RefSeq" id="WP_094924804.1">
    <property type="nucleotide sequence ID" value="NZ_NPIA01000005.1"/>
</dbReference>
<dbReference type="SUPFAM" id="SSF110849">
    <property type="entry name" value="ParB/Sulfiredoxin"/>
    <property type="match status" value="1"/>
</dbReference>
<dbReference type="InterPro" id="IPR050336">
    <property type="entry name" value="Chromosome_partition/occlusion"/>
</dbReference>
<dbReference type="Gene3D" id="1.10.10.2830">
    <property type="match status" value="1"/>
</dbReference>
<evidence type="ECO:0000256" key="1">
    <source>
        <dbReference type="ARBA" id="ARBA00004453"/>
    </source>
</evidence>
<sequence length="282" mass="32164">MSRGLGKGLGAFFADADIKDDDKVIEVSLSELRPNPYQPRKQFDQEAIQELKESILQHGIIQPLIVRKSIRGYEIVAGERRFRASKEAGLQTVPVVIKEFTEDEMREIALIENLQRENLNAIEEAEAYQAIMDASGLTQEELAKRLGKSRPYIANHLRLINLPAAVKALLSDKTLSMGHGRALLGLKDRKKIVPVTEKAIKERLNVRQLEELVKKINENVSRETKKKTKEDKSIFIKETESYLREQFGTPVLISKSKKKGKIEIEFYSEDDLERIIELLQRG</sequence>
<dbReference type="CDD" id="cd16393">
    <property type="entry name" value="SPO0J_N"/>
    <property type="match status" value="1"/>
</dbReference>
<dbReference type="Gene3D" id="3.90.1530.30">
    <property type="match status" value="1"/>
</dbReference>
<dbReference type="GO" id="GO:0005694">
    <property type="term" value="C:chromosome"/>
    <property type="evidence" value="ECO:0007669"/>
    <property type="project" value="TreeGrafter"/>
</dbReference>
<dbReference type="AlphaFoldDB" id="A0A263BS81"/>
<accession>A0A263BS81</accession>
<keyword evidence="6" id="KW-0175">Coiled coil</keyword>
<feature type="coiled-coil region" evidence="6">
    <location>
        <begin position="97"/>
        <end position="131"/>
    </location>
</feature>
<reference evidence="8 9" key="2">
    <citation type="submission" date="2017-09" db="EMBL/GenBank/DDBJ databases">
        <title>Bacillus patelloidae sp. nov., isolated from the intestinal tract of a marine limpet.</title>
        <authorList>
            <person name="Liu R."/>
            <person name="Dong C."/>
            <person name="Shao Z."/>
        </authorList>
    </citation>
    <scope>NUCLEOTIDE SEQUENCE [LARGE SCALE GENOMIC DNA]</scope>
    <source>
        <strain evidence="8 9">SA5d-4</strain>
    </source>
</reference>
<dbReference type="InterPro" id="IPR001387">
    <property type="entry name" value="Cro/C1-type_HTH"/>
</dbReference>
<evidence type="ECO:0000256" key="6">
    <source>
        <dbReference type="SAM" id="Coils"/>
    </source>
</evidence>
<keyword evidence="4" id="KW-0159">Chromosome partition</keyword>
<dbReference type="InterPro" id="IPR036086">
    <property type="entry name" value="ParB/Sulfiredoxin_sf"/>
</dbReference>
<keyword evidence="5" id="KW-0238">DNA-binding</keyword>
<reference evidence="9" key="1">
    <citation type="submission" date="2017-08" db="EMBL/GenBank/DDBJ databases">
        <authorList>
            <person name="Huang Z."/>
        </authorList>
    </citation>
    <scope>NUCLEOTIDE SEQUENCE [LARGE SCALE GENOMIC DNA]</scope>
    <source>
        <strain evidence="9">SA5d-4</strain>
    </source>
</reference>
<dbReference type="PANTHER" id="PTHR33375:SF1">
    <property type="entry name" value="CHROMOSOME-PARTITIONING PROTEIN PARB-RELATED"/>
    <property type="match status" value="1"/>
</dbReference>
<dbReference type="InterPro" id="IPR004437">
    <property type="entry name" value="ParB/RepB/Spo0J"/>
</dbReference>
<protein>
    <submittedName>
        <fullName evidence="8">Chromosome partitioning protein ParB</fullName>
    </submittedName>
</protein>
<keyword evidence="3" id="KW-0963">Cytoplasm</keyword>
<evidence type="ECO:0000256" key="5">
    <source>
        <dbReference type="ARBA" id="ARBA00023125"/>
    </source>
</evidence>
<evidence type="ECO:0000256" key="4">
    <source>
        <dbReference type="ARBA" id="ARBA00022829"/>
    </source>
</evidence>
<dbReference type="GO" id="GO:0045881">
    <property type="term" value="P:positive regulation of sporulation resulting in formation of a cellular spore"/>
    <property type="evidence" value="ECO:0007669"/>
    <property type="project" value="TreeGrafter"/>
</dbReference>
<dbReference type="EMBL" id="NPIA01000005">
    <property type="protein sequence ID" value="OZM56573.1"/>
    <property type="molecule type" value="Genomic_DNA"/>
</dbReference>
<comment type="subcellular location">
    <subcellularLocation>
        <location evidence="1">Cytoplasm</location>
        <location evidence="1">Nucleoid</location>
    </subcellularLocation>
</comment>
<evidence type="ECO:0000256" key="3">
    <source>
        <dbReference type="ARBA" id="ARBA00022490"/>
    </source>
</evidence>
<dbReference type="NCBIfam" id="TIGR00180">
    <property type="entry name" value="parB_part"/>
    <property type="match status" value="1"/>
</dbReference>
<comment type="caution">
    <text evidence="8">The sequence shown here is derived from an EMBL/GenBank/DDBJ whole genome shotgun (WGS) entry which is preliminary data.</text>
</comment>
<dbReference type="InterPro" id="IPR003115">
    <property type="entry name" value="ParB_N"/>
</dbReference>
<dbReference type="GO" id="GO:0007059">
    <property type="term" value="P:chromosome segregation"/>
    <property type="evidence" value="ECO:0007669"/>
    <property type="project" value="UniProtKB-KW"/>
</dbReference>
<organism evidence="8 9">
    <name type="scientific">Lottiidibacillus patelloidae</name>
    <dbReference type="NCBI Taxonomy" id="2670334"/>
    <lineage>
        <taxon>Bacteria</taxon>
        <taxon>Bacillati</taxon>
        <taxon>Bacillota</taxon>
        <taxon>Bacilli</taxon>
        <taxon>Bacillales</taxon>
        <taxon>Bacillaceae</taxon>
        <taxon>Lottiidibacillus</taxon>
    </lineage>
</organism>
<dbReference type="PROSITE" id="PS50943">
    <property type="entry name" value="HTH_CROC1"/>
    <property type="match status" value="1"/>
</dbReference>
<keyword evidence="9" id="KW-1185">Reference proteome</keyword>
<dbReference type="PANTHER" id="PTHR33375">
    <property type="entry name" value="CHROMOSOME-PARTITIONING PROTEIN PARB-RELATED"/>
    <property type="match status" value="1"/>
</dbReference>
<evidence type="ECO:0000313" key="9">
    <source>
        <dbReference type="Proteomes" id="UP000217083"/>
    </source>
</evidence>
<evidence type="ECO:0000313" key="8">
    <source>
        <dbReference type="EMBL" id="OZM56573.1"/>
    </source>
</evidence>
<comment type="similarity">
    <text evidence="2">Belongs to the ParB family.</text>
</comment>
<gene>
    <name evidence="8" type="ORF">CIB95_10105</name>
</gene>